<dbReference type="Proteomes" id="UP000009286">
    <property type="component" value="Chromosome"/>
</dbReference>
<protein>
    <submittedName>
        <fullName evidence="1">Uncharacterized protein</fullName>
    </submittedName>
</protein>
<evidence type="ECO:0000313" key="1">
    <source>
        <dbReference type="EMBL" id="AEP08758.1"/>
    </source>
</evidence>
<dbReference type="STRING" id="856793.MICA_414"/>
<sequence>MIRTNLNRRLLGLFTLTKTFHNAESLFQLKKDSENMG</sequence>
<organism evidence="1 2">
    <name type="scientific">Micavibrio aeruginosavorus (strain ARL-13)</name>
    <dbReference type="NCBI Taxonomy" id="856793"/>
    <lineage>
        <taxon>Bacteria</taxon>
        <taxon>Pseudomonadati</taxon>
        <taxon>Bdellovibrionota</taxon>
        <taxon>Bdellovibrionia</taxon>
        <taxon>Bdellovibrionales</taxon>
        <taxon>Pseudobdellovibrionaceae</taxon>
        <taxon>Micavibrio</taxon>
    </lineage>
</organism>
<evidence type="ECO:0000313" key="2">
    <source>
        <dbReference type="Proteomes" id="UP000009286"/>
    </source>
</evidence>
<dbReference type="KEGG" id="mai:MICA_414"/>
<name>G2KS75_MICAA</name>
<dbReference type="EMBL" id="CP002382">
    <property type="protein sequence ID" value="AEP08758.1"/>
    <property type="molecule type" value="Genomic_DNA"/>
</dbReference>
<reference evidence="1 2" key="1">
    <citation type="journal article" date="2011" name="BMC Genomics">
        <title>Genomic insights into an obligate epibiotic bacterial predator: Micavibrio aeruginosavorus ARL-13.</title>
        <authorList>
            <person name="Wang Z."/>
            <person name="Kadouri D."/>
            <person name="Wu M."/>
        </authorList>
    </citation>
    <scope>NUCLEOTIDE SEQUENCE [LARGE SCALE GENOMIC DNA]</scope>
    <source>
        <strain evidence="1 2">ARL-13</strain>
    </source>
</reference>
<keyword evidence="2" id="KW-1185">Reference proteome</keyword>
<accession>G2KS75</accession>
<dbReference type="HOGENOM" id="CLU_3345895_0_0_5"/>
<proteinExistence type="predicted"/>
<gene>
    <name evidence="1" type="ordered locus">MICA_414</name>
</gene>
<dbReference type="AlphaFoldDB" id="G2KS75"/>